<proteinExistence type="predicted"/>
<keyword evidence="1" id="KW-1133">Transmembrane helix</keyword>
<evidence type="ECO:0000256" key="1">
    <source>
        <dbReference type="SAM" id="Phobius"/>
    </source>
</evidence>
<sequence length="156" mass="17522">MIHILIAFSKVIRSWASKKFMTGCVILLPMAITFYITWCLFHFVDGFFSPIYTHLGINVFGKGVWVKKSSAALYVPTNHLYMGDIFPVNPNEILRPNLSVREGIVHGINLVFWLYCDAEIVISGGMSIPQILTTIDAQTVLAARVCRSPKFTTPQI</sequence>
<reference evidence="2 3" key="1">
    <citation type="journal article" date="2020" name="IScience">
        <title>Genome Sequencing of the Endangered Kingdonia uniflora (Circaeasteraceae, Ranunculales) Reveals Potential Mechanisms of Evolutionary Specialization.</title>
        <authorList>
            <person name="Sun Y."/>
            <person name="Deng T."/>
            <person name="Zhang A."/>
            <person name="Moore M.J."/>
            <person name="Landis J.B."/>
            <person name="Lin N."/>
            <person name="Zhang H."/>
            <person name="Zhang X."/>
            <person name="Huang J."/>
            <person name="Zhang X."/>
            <person name="Sun H."/>
            <person name="Wang H."/>
        </authorList>
    </citation>
    <scope>NUCLEOTIDE SEQUENCE [LARGE SCALE GENOMIC DNA]</scope>
    <source>
        <strain evidence="2">TB1705</strain>
        <tissue evidence="2">Leaf</tissue>
    </source>
</reference>
<dbReference type="InterPro" id="IPR007462">
    <property type="entry name" value="COV1-like"/>
</dbReference>
<keyword evidence="3" id="KW-1185">Reference proteome</keyword>
<dbReference type="PANTHER" id="PTHR31876">
    <property type="entry name" value="COV-LIKE PROTEIN 1"/>
    <property type="match status" value="1"/>
</dbReference>
<evidence type="ECO:0000313" key="2">
    <source>
        <dbReference type="EMBL" id="KAF6166632.1"/>
    </source>
</evidence>
<comment type="caution">
    <text evidence="2">The sequence shown here is derived from an EMBL/GenBank/DDBJ whole genome shotgun (WGS) entry which is preliminary data.</text>
</comment>
<name>A0A7J7NI37_9MAGN</name>
<organism evidence="2 3">
    <name type="scientific">Kingdonia uniflora</name>
    <dbReference type="NCBI Taxonomy" id="39325"/>
    <lineage>
        <taxon>Eukaryota</taxon>
        <taxon>Viridiplantae</taxon>
        <taxon>Streptophyta</taxon>
        <taxon>Embryophyta</taxon>
        <taxon>Tracheophyta</taxon>
        <taxon>Spermatophyta</taxon>
        <taxon>Magnoliopsida</taxon>
        <taxon>Ranunculales</taxon>
        <taxon>Circaeasteraceae</taxon>
        <taxon>Kingdonia</taxon>
    </lineage>
</organism>
<gene>
    <name evidence="2" type="ORF">GIB67_005494</name>
</gene>
<dbReference type="OrthoDB" id="1721550at2759"/>
<dbReference type="PANTHER" id="PTHR31876:SF20">
    <property type="entry name" value="PROTEIN LIKE COV 3-LIKE"/>
    <property type="match status" value="1"/>
</dbReference>
<dbReference type="GO" id="GO:0005794">
    <property type="term" value="C:Golgi apparatus"/>
    <property type="evidence" value="ECO:0007669"/>
    <property type="project" value="TreeGrafter"/>
</dbReference>
<accession>A0A7J7NI37</accession>
<dbReference type="Proteomes" id="UP000541444">
    <property type="component" value="Unassembled WGS sequence"/>
</dbReference>
<protein>
    <submittedName>
        <fullName evidence="2">Uncharacterized protein</fullName>
    </submittedName>
</protein>
<dbReference type="AlphaFoldDB" id="A0A7J7NI37"/>
<keyword evidence="1" id="KW-0472">Membrane</keyword>
<evidence type="ECO:0000313" key="3">
    <source>
        <dbReference type="Proteomes" id="UP000541444"/>
    </source>
</evidence>
<feature type="transmembrane region" description="Helical" evidence="1">
    <location>
        <begin position="20"/>
        <end position="44"/>
    </location>
</feature>
<keyword evidence="1" id="KW-0812">Transmembrane</keyword>
<dbReference type="EMBL" id="JACGCM010000786">
    <property type="protein sequence ID" value="KAF6166632.1"/>
    <property type="molecule type" value="Genomic_DNA"/>
</dbReference>